<dbReference type="NCBIfam" id="TIGR02432">
    <property type="entry name" value="lysidine_TilS_N"/>
    <property type="match status" value="1"/>
</dbReference>
<dbReference type="PANTHER" id="PTHR43033:SF1">
    <property type="entry name" value="TRNA(ILE)-LYSIDINE SYNTHASE-RELATED"/>
    <property type="match status" value="1"/>
</dbReference>
<dbReference type="HAMAP" id="MF_01161">
    <property type="entry name" value="tRNA_Ile_lys_synt"/>
    <property type="match status" value="1"/>
</dbReference>
<comment type="function">
    <text evidence="8">Ligates lysine onto the cytidine present at position 34 of the AUA codon-specific tRNA(Ile) that contains the anticodon CAU, in an ATP-dependent manner. Cytidine is converted to lysidine, thus changing the amino acid specificity of the tRNA from methionine to isoleucine.</text>
</comment>
<dbReference type="Gene3D" id="1.20.59.20">
    <property type="match status" value="1"/>
</dbReference>
<feature type="domain" description="Lysidine-tRNA(Ile) synthetase C-terminal" evidence="10">
    <location>
        <begin position="392"/>
        <end position="468"/>
    </location>
</feature>
<feature type="compositionally biased region" description="Polar residues" evidence="9">
    <location>
        <begin position="1"/>
        <end position="10"/>
    </location>
</feature>
<dbReference type="Pfam" id="PF01171">
    <property type="entry name" value="ATP_bind_3"/>
    <property type="match status" value="1"/>
</dbReference>
<keyword evidence="4 8" id="KW-0819">tRNA processing</keyword>
<evidence type="ECO:0000256" key="8">
    <source>
        <dbReference type="HAMAP-Rule" id="MF_01161"/>
    </source>
</evidence>
<sequence>MNSPSANATRRATRRDPSAGDDRPTPSVPSLHDAHVLLASSGGRDSLGALARLSQWQDQGRFARLSVVHVDHGLHPDAPDWVEIARQQAQAHGCPFEVRRVAVKRASAGAGRGSTEAAAREARYRALDDALVESASNDPDHPPVLVTAHHADDQAETILLALMRGSGGQGLSGMSAWRPRGAFAHWRPFLETPRDELEAAARDSGLGWVDDPANDDPGFARNHLRHYVLPELRTFWPDAVGRIRTSAQRLVMEQRLLGELAEMDADQPLDGPTLAWDKAAALPPHRQCNLLRQWLARLGCLPPPPERLGEWLAQLRTAAADRQPLLEWPGGQLRRYRDHIHWLKVLPEPTRPLDWPADQHCLPLEGGRAICRRSTRAGSGDGAALRQSVDAWRLRPVGGSERLRPAEARPSLPVKQWFQDQGIPPWERPAAIGVEIGGQLAAVLAGEHWLVDVAFRPAPGEPGWAVSERRAGEGD</sequence>
<reference evidence="11 12" key="1">
    <citation type="submission" date="2023-11" db="EMBL/GenBank/DDBJ databases">
        <title>MicrobeMod: A computational toolkit for identifying prokaryotic methylation and restriction-modification with nanopore sequencing.</title>
        <authorList>
            <person name="Crits-Christoph A."/>
            <person name="Kang S.C."/>
            <person name="Lee H."/>
            <person name="Ostrov N."/>
        </authorList>
    </citation>
    <scope>NUCLEOTIDE SEQUENCE [LARGE SCALE GENOMIC DNA]</scope>
    <source>
        <strain evidence="11 12">ATCC 49870</strain>
    </source>
</reference>
<comment type="domain">
    <text evidence="8">The N-terminal region contains the highly conserved SGGXDS motif, predicted to be a P-loop motif involved in ATP binding.</text>
</comment>
<evidence type="ECO:0000313" key="12">
    <source>
        <dbReference type="Proteomes" id="UP001327459"/>
    </source>
</evidence>
<evidence type="ECO:0000256" key="9">
    <source>
        <dbReference type="SAM" id="MobiDB-lite"/>
    </source>
</evidence>
<dbReference type="EMBL" id="CP140153">
    <property type="protein sequence ID" value="WQH15700.1"/>
    <property type="molecule type" value="Genomic_DNA"/>
</dbReference>
<keyword evidence="2 8" id="KW-0963">Cytoplasm</keyword>
<proteinExistence type="inferred from homology"/>
<evidence type="ECO:0000313" key="11">
    <source>
        <dbReference type="EMBL" id="WQH15700.1"/>
    </source>
</evidence>
<dbReference type="InterPro" id="IPR012094">
    <property type="entry name" value="tRNA_Ile_lys_synt"/>
</dbReference>
<evidence type="ECO:0000259" key="10">
    <source>
        <dbReference type="SMART" id="SM00977"/>
    </source>
</evidence>
<dbReference type="SUPFAM" id="SSF52402">
    <property type="entry name" value="Adenine nucleotide alpha hydrolases-like"/>
    <property type="match status" value="1"/>
</dbReference>
<comment type="similarity">
    <text evidence="8">Belongs to the tRNA(Ile)-lysidine synthase family.</text>
</comment>
<protein>
    <recommendedName>
        <fullName evidence="8">tRNA(Ile)-lysidine synthase</fullName>
        <ecNumber evidence="8">6.3.4.19</ecNumber>
    </recommendedName>
    <alternativeName>
        <fullName evidence="8">tRNA(Ile)-2-lysyl-cytidine synthase</fullName>
    </alternativeName>
    <alternativeName>
        <fullName evidence="8">tRNA(Ile)-lysidine synthetase</fullName>
    </alternativeName>
</protein>
<name>A0ABZ0YU46_9GAMM</name>
<evidence type="ECO:0000256" key="5">
    <source>
        <dbReference type="ARBA" id="ARBA00022741"/>
    </source>
</evidence>
<keyword evidence="3 8" id="KW-0436">Ligase</keyword>
<keyword evidence="6 8" id="KW-0067">ATP-binding</keyword>
<evidence type="ECO:0000256" key="6">
    <source>
        <dbReference type="ARBA" id="ARBA00022840"/>
    </source>
</evidence>
<comment type="subcellular location">
    <subcellularLocation>
        <location evidence="1 8">Cytoplasm</location>
    </subcellularLocation>
</comment>
<dbReference type="SUPFAM" id="SSF82829">
    <property type="entry name" value="MesJ substrate recognition domain-like"/>
    <property type="match status" value="1"/>
</dbReference>
<dbReference type="SUPFAM" id="SSF56037">
    <property type="entry name" value="PheT/TilS domain"/>
    <property type="match status" value="1"/>
</dbReference>
<evidence type="ECO:0000256" key="3">
    <source>
        <dbReference type="ARBA" id="ARBA00022598"/>
    </source>
</evidence>
<dbReference type="Proteomes" id="UP001327459">
    <property type="component" value="Chromosome"/>
</dbReference>
<dbReference type="Gene3D" id="3.40.50.620">
    <property type="entry name" value="HUPs"/>
    <property type="match status" value="1"/>
</dbReference>
<dbReference type="InterPro" id="IPR011063">
    <property type="entry name" value="TilS/TtcA_N"/>
</dbReference>
<gene>
    <name evidence="8 11" type="primary">tilS</name>
    <name evidence="11" type="ORF">SR882_07970</name>
</gene>
<feature type="region of interest" description="Disordered" evidence="9">
    <location>
        <begin position="1"/>
        <end position="30"/>
    </location>
</feature>
<organism evidence="11 12">
    <name type="scientific">Guyparkeria halophila</name>
    <dbReference type="NCBI Taxonomy" id="47960"/>
    <lineage>
        <taxon>Bacteria</taxon>
        <taxon>Pseudomonadati</taxon>
        <taxon>Pseudomonadota</taxon>
        <taxon>Gammaproteobacteria</taxon>
        <taxon>Chromatiales</taxon>
        <taxon>Thioalkalibacteraceae</taxon>
        <taxon>Guyparkeria</taxon>
    </lineage>
</organism>
<dbReference type="InterPro" id="IPR012795">
    <property type="entry name" value="tRNA_Ile_lys_synt_N"/>
</dbReference>
<dbReference type="GO" id="GO:0032267">
    <property type="term" value="F:tRNA(Ile)-lysidine synthase activity"/>
    <property type="evidence" value="ECO:0007669"/>
    <property type="project" value="UniProtKB-EC"/>
</dbReference>
<dbReference type="Pfam" id="PF11734">
    <property type="entry name" value="TilS_C"/>
    <property type="match status" value="1"/>
</dbReference>
<comment type="catalytic activity">
    <reaction evidence="7 8">
        <text>cytidine(34) in tRNA(Ile2) + L-lysine + ATP = lysidine(34) in tRNA(Ile2) + AMP + diphosphate + H(+)</text>
        <dbReference type="Rhea" id="RHEA:43744"/>
        <dbReference type="Rhea" id="RHEA-COMP:10625"/>
        <dbReference type="Rhea" id="RHEA-COMP:10670"/>
        <dbReference type="ChEBI" id="CHEBI:15378"/>
        <dbReference type="ChEBI" id="CHEBI:30616"/>
        <dbReference type="ChEBI" id="CHEBI:32551"/>
        <dbReference type="ChEBI" id="CHEBI:33019"/>
        <dbReference type="ChEBI" id="CHEBI:82748"/>
        <dbReference type="ChEBI" id="CHEBI:83665"/>
        <dbReference type="ChEBI" id="CHEBI:456215"/>
        <dbReference type="EC" id="6.3.4.19"/>
    </reaction>
</comment>
<dbReference type="CDD" id="cd01992">
    <property type="entry name" value="TilS_N"/>
    <property type="match status" value="1"/>
</dbReference>
<evidence type="ECO:0000256" key="2">
    <source>
        <dbReference type="ARBA" id="ARBA00022490"/>
    </source>
</evidence>
<dbReference type="NCBIfam" id="TIGR02433">
    <property type="entry name" value="lysidine_TilS_C"/>
    <property type="match status" value="1"/>
</dbReference>
<dbReference type="RefSeq" id="WP_322520726.1">
    <property type="nucleotide sequence ID" value="NZ_CP140153.1"/>
</dbReference>
<feature type="binding site" evidence="8">
    <location>
        <begin position="41"/>
        <end position="46"/>
    </location>
    <ligand>
        <name>ATP</name>
        <dbReference type="ChEBI" id="CHEBI:30616"/>
    </ligand>
</feature>
<dbReference type="InterPro" id="IPR015262">
    <property type="entry name" value="tRNA_Ile_lys_synt_subst-bd"/>
</dbReference>
<accession>A0ABZ0YU46</accession>
<evidence type="ECO:0000256" key="4">
    <source>
        <dbReference type="ARBA" id="ARBA00022694"/>
    </source>
</evidence>
<dbReference type="InterPro" id="IPR012796">
    <property type="entry name" value="Lysidine-tRNA-synth_C"/>
</dbReference>
<dbReference type="PANTHER" id="PTHR43033">
    <property type="entry name" value="TRNA(ILE)-LYSIDINE SYNTHASE-RELATED"/>
    <property type="match status" value="1"/>
</dbReference>
<evidence type="ECO:0000256" key="7">
    <source>
        <dbReference type="ARBA" id="ARBA00048539"/>
    </source>
</evidence>
<feature type="compositionally biased region" description="Basic and acidic residues" evidence="9">
    <location>
        <begin position="14"/>
        <end position="24"/>
    </location>
</feature>
<keyword evidence="5 8" id="KW-0547">Nucleotide-binding</keyword>
<evidence type="ECO:0000256" key="1">
    <source>
        <dbReference type="ARBA" id="ARBA00004496"/>
    </source>
</evidence>
<keyword evidence="12" id="KW-1185">Reference proteome</keyword>
<dbReference type="EC" id="6.3.4.19" evidence="8"/>
<dbReference type="SMART" id="SM00977">
    <property type="entry name" value="TilS_C"/>
    <property type="match status" value="1"/>
</dbReference>
<dbReference type="Pfam" id="PF09179">
    <property type="entry name" value="TilS"/>
    <property type="match status" value="1"/>
</dbReference>
<dbReference type="InterPro" id="IPR014729">
    <property type="entry name" value="Rossmann-like_a/b/a_fold"/>
</dbReference>